<accession>A0A327NMS9</accession>
<evidence type="ECO:0008006" key="3">
    <source>
        <dbReference type="Google" id="ProtNLM"/>
    </source>
</evidence>
<dbReference type="InterPro" id="IPR011652">
    <property type="entry name" value="MORN_2"/>
</dbReference>
<evidence type="ECO:0000313" key="1">
    <source>
        <dbReference type="EMBL" id="RAI76741.1"/>
    </source>
</evidence>
<protein>
    <recommendedName>
        <fullName evidence="3">Toxin-antitoxin system YwqK family antitoxin</fullName>
    </recommendedName>
</protein>
<sequence length="187" mass="22087">MKQWQLAGILILLCACLYFFLNRHRTPPAMEVVNYDPMLQKTDQGWLYKGEPFSGYMVEKETDGRIVYRLPILDGQENGLAKGWYNTGEKLLERLFVDGKKEGVFKQWWPNGRLRYLFHYQHDQYNGTQLVFFPTGKKREESTYISGEEEGRQRVWDKDGRLLANYTIRHKKLYGIRTIKSCLPATH</sequence>
<proteinExistence type="predicted"/>
<organism evidence="1 2">
    <name type="scientific">Spirosoma telluris</name>
    <dbReference type="NCBI Taxonomy" id="2183553"/>
    <lineage>
        <taxon>Bacteria</taxon>
        <taxon>Pseudomonadati</taxon>
        <taxon>Bacteroidota</taxon>
        <taxon>Cytophagia</taxon>
        <taxon>Cytophagales</taxon>
        <taxon>Cytophagaceae</taxon>
        <taxon>Spirosoma</taxon>
    </lineage>
</organism>
<dbReference type="RefSeq" id="WP_111346676.1">
    <property type="nucleotide sequence ID" value="NZ_QLII01000001.1"/>
</dbReference>
<name>A0A327NMS9_9BACT</name>
<keyword evidence="2" id="KW-1185">Reference proteome</keyword>
<dbReference type="OrthoDB" id="959177at2"/>
<dbReference type="Gene3D" id="2.20.110.10">
    <property type="entry name" value="Histone H3 K4-specific methyltransferase SET7/9 N-terminal domain"/>
    <property type="match status" value="2"/>
</dbReference>
<gene>
    <name evidence="1" type="ORF">HMF3257_25880</name>
</gene>
<dbReference type="AlphaFoldDB" id="A0A327NMS9"/>
<dbReference type="Pfam" id="PF07661">
    <property type="entry name" value="MORN_2"/>
    <property type="match status" value="2"/>
</dbReference>
<dbReference type="PROSITE" id="PS51257">
    <property type="entry name" value="PROKAR_LIPOPROTEIN"/>
    <property type="match status" value="1"/>
</dbReference>
<dbReference type="EMBL" id="QLII01000001">
    <property type="protein sequence ID" value="RAI76741.1"/>
    <property type="molecule type" value="Genomic_DNA"/>
</dbReference>
<dbReference type="Proteomes" id="UP000249016">
    <property type="component" value="Unassembled WGS sequence"/>
</dbReference>
<reference evidence="1 2" key="1">
    <citation type="submission" date="2018-06" db="EMBL/GenBank/DDBJ databases">
        <title>Spirosoma sp. HMF3257 Genome sequencing and assembly.</title>
        <authorList>
            <person name="Kang H."/>
            <person name="Cha I."/>
            <person name="Kim H."/>
            <person name="Kang J."/>
            <person name="Joh K."/>
        </authorList>
    </citation>
    <scope>NUCLEOTIDE SEQUENCE [LARGE SCALE GENOMIC DNA]</scope>
    <source>
        <strain evidence="1 2">HMF3257</strain>
    </source>
</reference>
<comment type="caution">
    <text evidence="1">The sequence shown here is derived from an EMBL/GenBank/DDBJ whole genome shotgun (WGS) entry which is preliminary data.</text>
</comment>
<evidence type="ECO:0000313" key="2">
    <source>
        <dbReference type="Proteomes" id="UP000249016"/>
    </source>
</evidence>
<dbReference type="SUPFAM" id="SSF82185">
    <property type="entry name" value="Histone H3 K4-specific methyltransferase SET7/9 N-terminal domain"/>
    <property type="match status" value="1"/>
</dbReference>